<dbReference type="InterPro" id="IPR023214">
    <property type="entry name" value="HAD_sf"/>
</dbReference>
<organism evidence="1 2">
    <name type="scientific">Catenulispora pinistramenti</name>
    <dbReference type="NCBI Taxonomy" id="2705254"/>
    <lineage>
        <taxon>Bacteria</taxon>
        <taxon>Bacillati</taxon>
        <taxon>Actinomycetota</taxon>
        <taxon>Actinomycetes</taxon>
        <taxon>Catenulisporales</taxon>
        <taxon>Catenulisporaceae</taxon>
        <taxon>Catenulispora</taxon>
    </lineage>
</organism>
<dbReference type="InterPro" id="IPR023198">
    <property type="entry name" value="PGP-like_dom2"/>
</dbReference>
<dbReference type="InterPro" id="IPR052898">
    <property type="entry name" value="ACAD10-like"/>
</dbReference>
<protein>
    <submittedName>
        <fullName evidence="1">HAD-IA family hydrolase</fullName>
    </submittedName>
</protein>
<dbReference type="SFLD" id="SFLDS00003">
    <property type="entry name" value="Haloacid_Dehalogenase"/>
    <property type="match status" value="1"/>
</dbReference>
<dbReference type="Gene3D" id="1.10.150.240">
    <property type="entry name" value="Putative phosphatase, domain 2"/>
    <property type="match status" value="1"/>
</dbReference>
<dbReference type="Pfam" id="PF00702">
    <property type="entry name" value="Hydrolase"/>
    <property type="match status" value="1"/>
</dbReference>
<evidence type="ECO:0000313" key="1">
    <source>
        <dbReference type="EMBL" id="MBS2547444.1"/>
    </source>
</evidence>
<dbReference type="EMBL" id="JAAFYZ010000028">
    <property type="protein sequence ID" value="MBS2547444.1"/>
    <property type="molecule type" value="Genomic_DNA"/>
</dbReference>
<dbReference type="PANTHER" id="PTHR47829:SF1">
    <property type="entry name" value="HAD FAMILY PHOSPHATASE"/>
    <property type="match status" value="1"/>
</dbReference>
<evidence type="ECO:0000313" key="2">
    <source>
        <dbReference type="Proteomes" id="UP000730482"/>
    </source>
</evidence>
<dbReference type="NCBIfam" id="TIGR01549">
    <property type="entry name" value="HAD-SF-IA-v1"/>
    <property type="match status" value="1"/>
</dbReference>
<keyword evidence="2" id="KW-1185">Reference proteome</keyword>
<sequence length="207" mass="23364">MSARRFNGLILDFFGVLTSNMVEVTTQFVLREKLHPSAFLRAWSDPRGQELYRKLELGEIDQAAWNTGFAPLIGAEPDNLMERMCWDLYPAHEVLKVAKQARAAGIRTAVLSNSMGRQPYDPYAPYDLRGNFDEVVLSGEHGMRKPDPAIFRLVLERLGLTAEQCVFVDDSEENLQAASDLGMTIVFSLDERVVAQRLRMLFGLPDL</sequence>
<proteinExistence type="predicted"/>
<dbReference type="PANTHER" id="PTHR47829">
    <property type="entry name" value="HYDROLASE, PUTATIVE (AFU_ORTHOLOGUE AFUA_1G12880)-RELATED"/>
    <property type="match status" value="1"/>
</dbReference>
<name>A0ABS5KN04_9ACTN</name>
<dbReference type="SUPFAM" id="SSF56784">
    <property type="entry name" value="HAD-like"/>
    <property type="match status" value="1"/>
</dbReference>
<reference evidence="1 2" key="1">
    <citation type="submission" date="2020-02" db="EMBL/GenBank/DDBJ databases">
        <title>Acidophilic actinobacteria isolated from forest soil.</title>
        <authorList>
            <person name="Golinska P."/>
        </authorList>
    </citation>
    <scope>NUCLEOTIDE SEQUENCE [LARGE SCALE GENOMIC DNA]</scope>
    <source>
        <strain evidence="1 2">NL8</strain>
    </source>
</reference>
<dbReference type="RefSeq" id="WP_212009031.1">
    <property type="nucleotide sequence ID" value="NZ_JAAFYZ010000028.1"/>
</dbReference>
<keyword evidence="1" id="KW-0378">Hydrolase</keyword>
<gene>
    <name evidence="1" type="ORF">KGQ19_11230</name>
</gene>
<dbReference type="InterPro" id="IPR006439">
    <property type="entry name" value="HAD-SF_hydro_IA"/>
</dbReference>
<dbReference type="SFLD" id="SFLDG01129">
    <property type="entry name" value="C1.5:_HAD__Beta-PGM__Phosphata"/>
    <property type="match status" value="1"/>
</dbReference>
<dbReference type="Gene3D" id="3.40.50.1000">
    <property type="entry name" value="HAD superfamily/HAD-like"/>
    <property type="match status" value="1"/>
</dbReference>
<accession>A0ABS5KN04</accession>
<dbReference type="Proteomes" id="UP000730482">
    <property type="component" value="Unassembled WGS sequence"/>
</dbReference>
<dbReference type="NCBIfam" id="TIGR01509">
    <property type="entry name" value="HAD-SF-IA-v3"/>
    <property type="match status" value="1"/>
</dbReference>
<comment type="caution">
    <text evidence="1">The sequence shown here is derived from an EMBL/GenBank/DDBJ whole genome shotgun (WGS) entry which is preliminary data.</text>
</comment>
<dbReference type="InterPro" id="IPR036412">
    <property type="entry name" value="HAD-like_sf"/>
</dbReference>
<dbReference type="GO" id="GO:0016787">
    <property type="term" value="F:hydrolase activity"/>
    <property type="evidence" value="ECO:0007669"/>
    <property type="project" value="UniProtKB-KW"/>
</dbReference>